<accession>A0A8R7Q8V6</accession>
<evidence type="ECO:0000313" key="1">
    <source>
        <dbReference type="EnsemblPlants" id="TuG1812G0400003771.01.T01"/>
    </source>
</evidence>
<protein>
    <submittedName>
        <fullName evidence="1">Uncharacterized protein</fullName>
    </submittedName>
</protein>
<dbReference type="Gramene" id="TuG1812G0400003771.01.T02">
    <property type="protein sequence ID" value="TuG1812G0400003771.01.T02"/>
    <property type="gene ID" value="TuG1812G0400003771.01"/>
</dbReference>
<name>A0A8R7Q8V6_TRIUA</name>
<dbReference type="AlphaFoldDB" id="A0A8R7Q8V6"/>
<reference evidence="1" key="3">
    <citation type="submission" date="2022-06" db="UniProtKB">
        <authorList>
            <consortium name="EnsemblPlants"/>
        </authorList>
    </citation>
    <scope>IDENTIFICATION</scope>
</reference>
<keyword evidence="2" id="KW-1185">Reference proteome</keyword>
<dbReference type="EnsemblPlants" id="TuG1812G0400003771.01.T02">
    <property type="protein sequence ID" value="TuG1812G0400003771.01.T02"/>
    <property type="gene ID" value="TuG1812G0400003771.01"/>
</dbReference>
<reference evidence="1" key="2">
    <citation type="submission" date="2018-03" db="EMBL/GenBank/DDBJ databases">
        <title>The Triticum urartu genome reveals the dynamic nature of wheat genome evolution.</title>
        <authorList>
            <person name="Ling H."/>
            <person name="Ma B."/>
            <person name="Shi X."/>
            <person name="Liu H."/>
            <person name="Dong L."/>
            <person name="Sun H."/>
            <person name="Cao Y."/>
            <person name="Gao Q."/>
            <person name="Zheng S."/>
            <person name="Li Y."/>
            <person name="Yu Y."/>
            <person name="Du H."/>
            <person name="Qi M."/>
            <person name="Li Y."/>
            <person name="Yu H."/>
            <person name="Cui Y."/>
            <person name="Wang N."/>
            <person name="Chen C."/>
            <person name="Wu H."/>
            <person name="Zhao Y."/>
            <person name="Zhang J."/>
            <person name="Li Y."/>
            <person name="Zhou W."/>
            <person name="Zhang B."/>
            <person name="Hu W."/>
            <person name="Eijk M."/>
            <person name="Tang J."/>
            <person name="Witsenboer H."/>
            <person name="Zhao S."/>
            <person name="Li Z."/>
            <person name="Zhang A."/>
            <person name="Wang D."/>
            <person name="Liang C."/>
        </authorList>
    </citation>
    <scope>NUCLEOTIDE SEQUENCE [LARGE SCALE GENOMIC DNA]</scope>
    <source>
        <strain evidence="1">cv. G1812</strain>
    </source>
</reference>
<dbReference type="Gramene" id="TuG1812G0400003771.01.T01">
    <property type="protein sequence ID" value="TuG1812G0400003771.01.T01"/>
    <property type="gene ID" value="TuG1812G0400003771.01"/>
</dbReference>
<reference evidence="2" key="1">
    <citation type="journal article" date="2013" name="Nature">
        <title>Draft genome of the wheat A-genome progenitor Triticum urartu.</title>
        <authorList>
            <person name="Ling H.Q."/>
            <person name="Zhao S."/>
            <person name="Liu D."/>
            <person name="Wang J."/>
            <person name="Sun H."/>
            <person name="Zhang C."/>
            <person name="Fan H."/>
            <person name="Li D."/>
            <person name="Dong L."/>
            <person name="Tao Y."/>
            <person name="Gao C."/>
            <person name="Wu H."/>
            <person name="Li Y."/>
            <person name="Cui Y."/>
            <person name="Guo X."/>
            <person name="Zheng S."/>
            <person name="Wang B."/>
            <person name="Yu K."/>
            <person name="Liang Q."/>
            <person name="Yang W."/>
            <person name="Lou X."/>
            <person name="Chen J."/>
            <person name="Feng M."/>
            <person name="Jian J."/>
            <person name="Zhang X."/>
            <person name="Luo G."/>
            <person name="Jiang Y."/>
            <person name="Liu J."/>
            <person name="Wang Z."/>
            <person name="Sha Y."/>
            <person name="Zhang B."/>
            <person name="Wu H."/>
            <person name="Tang D."/>
            <person name="Shen Q."/>
            <person name="Xue P."/>
            <person name="Zou S."/>
            <person name="Wang X."/>
            <person name="Liu X."/>
            <person name="Wang F."/>
            <person name="Yang Y."/>
            <person name="An X."/>
            <person name="Dong Z."/>
            <person name="Zhang K."/>
            <person name="Zhang X."/>
            <person name="Luo M.C."/>
            <person name="Dvorak J."/>
            <person name="Tong Y."/>
            <person name="Wang J."/>
            <person name="Yang H."/>
            <person name="Li Z."/>
            <person name="Wang D."/>
            <person name="Zhang A."/>
            <person name="Wang J."/>
        </authorList>
    </citation>
    <scope>NUCLEOTIDE SEQUENCE</scope>
    <source>
        <strain evidence="2">cv. G1812</strain>
    </source>
</reference>
<evidence type="ECO:0000313" key="2">
    <source>
        <dbReference type="Proteomes" id="UP000015106"/>
    </source>
</evidence>
<dbReference type="GO" id="GO:0005634">
    <property type="term" value="C:nucleus"/>
    <property type="evidence" value="ECO:0007669"/>
    <property type="project" value="InterPro"/>
</dbReference>
<dbReference type="InterPro" id="IPR003888">
    <property type="entry name" value="FYrich_N"/>
</dbReference>
<organism evidence="1 2">
    <name type="scientific">Triticum urartu</name>
    <name type="common">Red wild einkorn</name>
    <name type="synonym">Crithodium urartu</name>
    <dbReference type="NCBI Taxonomy" id="4572"/>
    <lineage>
        <taxon>Eukaryota</taxon>
        <taxon>Viridiplantae</taxon>
        <taxon>Streptophyta</taxon>
        <taxon>Embryophyta</taxon>
        <taxon>Tracheophyta</taxon>
        <taxon>Spermatophyta</taxon>
        <taxon>Magnoliopsida</taxon>
        <taxon>Liliopsida</taxon>
        <taxon>Poales</taxon>
        <taxon>Poaceae</taxon>
        <taxon>BOP clade</taxon>
        <taxon>Pooideae</taxon>
        <taxon>Triticodae</taxon>
        <taxon>Triticeae</taxon>
        <taxon>Triticinae</taxon>
        <taxon>Triticum</taxon>
    </lineage>
</organism>
<sequence>MLPLYASFPCGRHKQTWHFWIVEFYLFQRIVSDSDHFHNKMHIQPEGYTAFRKFASVKGIYSAPNCHQACMKFCVPFWNSLLS</sequence>
<dbReference type="Proteomes" id="UP000015106">
    <property type="component" value="Chromosome 4"/>
</dbReference>
<proteinExistence type="predicted"/>
<dbReference type="EnsemblPlants" id="TuG1812G0400003771.01.T01">
    <property type="protein sequence ID" value="TuG1812G0400003771.01.T01"/>
    <property type="gene ID" value="TuG1812G0400003771.01"/>
</dbReference>
<dbReference type="Pfam" id="PF05964">
    <property type="entry name" value="FYRN"/>
    <property type="match status" value="1"/>
</dbReference>